<dbReference type="RefSeq" id="WP_343791913.1">
    <property type="nucleotide sequence ID" value="NZ_BAAAEU010000023.1"/>
</dbReference>
<keyword evidence="6 7" id="KW-0472">Membrane</keyword>
<reference evidence="9" key="1">
    <citation type="journal article" date="2019" name="Int. J. Syst. Evol. Microbiol.">
        <title>The Global Catalogue of Microorganisms (GCM) 10K type strain sequencing project: providing services to taxonomists for standard genome sequencing and annotation.</title>
        <authorList>
            <consortium name="The Broad Institute Genomics Platform"/>
            <consortium name="The Broad Institute Genome Sequencing Center for Infectious Disease"/>
            <person name="Wu L."/>
            <person name="Ma J."/>
        </authorList>
    </citation>
    <scope>NUCLEOTIDE SEQUENCE [LARGE SCALE GENOMIC DNA]</scope>
    <source>
        <strain evidence="9">JCM 15421</strain>
    </source>
</reference>
<evidence type="ECO:0000256" key="5">
    <source>
        <dbReference type="ARBA" id="ARBA00022989"/>
    </source>
</evidence>
<sequence>MTYSPDTVLPTGYSTGEEIASSVIHGLGIVLSIAGLAILVAVAARGGDARHVASVGVYGTTLILLYTASTLYHGIPHARAKPVLRLLDHAAIFLLIAGTYTPFTLISLHGPWGWALFAIVWTLALAGIALELRRVRNRALMAALYVAIGWVGLVAIKPLVANVAPGGLWLLFGGGVAYTLGVPFYLWKRLPFNHALWHLFVLLGSVLQFFAVLFYVLPGA</sequence>
<feature type="transmembrane region" description="Helical" evidence="7">
    <location>
        <begin position="55"/>
        <end position="74"/>
    </location>
</feature>
<keyword evidence="5 7" id="KW-1133">Transmembrane helix</keyword>
<keyword evidence="9" id="KW-1185">Reference proteome</keyword>
<comment type="caution">
    <text evidence="8">The sequence shown here is derived from an EMBL/GenBank/DDBJ whole genome shotgun (WGS) entry which is preliminary data.</text>
</comment>
<feature type="transmembrane region" description="Helical" evidence="7">
    <location>
        <begin position="23"/>
        <end position="43"/>
    </location>
</feature>
<dbReference type="PANTHER" id="PTHR20855:SF3">
    <property type="entry name" value="LD03007P"/>
    <property type="match status" value="1"/>
</dbReference>
<dbReference type="NCBIfam" id="TIGR01065">
    <property type="entry name" value="hlyIII"/>
    <property type="match status" value="1"/>
</dbReference>
<evidence type="ECO:0000256" key="4">
    <source>
        <dbReference type="ARBA" id="ARBA00022692"/>
    </source>
</evidence>
<feature type="transmembrane region" description="Helical" evidence="7">
    <location>
        <begin position="166"/>
        <end position="187"/>
    </location>
</feature>
<accession>A0ABP3TVJ1</accession>
<keyword evidence="4 7" id="KW-0812">Transmembrane</keyword>
<gene>
    <name evidence="8" type="ORF">GCM10009105_26520</name>
</gene>
<feature type="transmembrane region" description="Helical" evidence="7">
    <location>
        <begin position="142"/>
        <end position="160"/>
    </location>
</feature>
<dbReference type="PANTHER" id="PTHR20855">
    <property type="entry name" value="ADIPOR/PROGESTIN RECEPTOR-RELATED"/>
    <property type="match status" value="1"/>
</dbReference>
<dbReference type="InterPro" id="IPR005744">
    <property type="entry name" value="Hy-lIII"/>
</dbReference>
<evidence type="ECO:0000256" key="2">
    <source>
        <dbReference type="ARBA" id="ARBA00008488"/>
    </source>
</evidence>
<dbReference type="Pfam" id="PF03006">
    <property type="entry name" value="HlyIII"/>
    <property type="match status" value="1"/>
</dbReference>
<dbReference type="EMBL" id="BAAAEU010000023">
    <property type="protein sequence ID" value="GAA0718695.1"/>
    <property type="molecule type" value="Genomic_DNA"/>
</dbReference>
<evidence type="ECO:0000256" key="7">
    <source>
        <dbReference type="SAM" id="Phobius"/>
    </source>
</evidence>
<feature type="transmembrane region" description="Helical" evidence="7">
    <location>
        <begin position="86"/>
        <end position="106"/>
    </location>
</feature>
<evidence type="ECO:0000256" key="1">
    <source>
        <dbReference type="ARBA" id="ARBA00004651"/>
    </source>
</evidence>
<comment type="similarity">
    <text evidence="2">Belongs to the UPF0073 (Hly-III) family.</text>
</comment>
<organism evidence="8 9">
    <name type="scientific">Dokdonella soli</name>
    <dbReference type="NCBI Taxonomy" id="529810"/>
    <lineage>
        <taxon>Bacteria</taxon>
        <taxon>Pseudomonadati</taxon>
        <taxon>Pseudomonadota</taxon>
        <taxon>Gammaproteobacteria</taxon>
        <taxon>Lysobacterales</taxon>
        <taxon>Rhodanobacteraceae</taxon>
        <taxon>Dokdonella</taxon>
    </lineage>
</organism>
<name>A0ABP3TVJ1_9GAMM</name>
<keyword evidence="3" id="KW-1003">Cell membrane</keyword>
<dbReference type="InterPro" id="IPR004254">
    <property type="entry name" value="AdipoR/HlyIII-related"/>
</dbReference>
<feature type="transmembrane region" description="Helical" evidence="7">
    <location>
        <begin position="112"/>
        <end position="130"/>
    </location>
</feature>
<protein>
    <submittedName>
        <fullName evidence="8">Hemolysin III family protein</fullName>
    </submittedName>
</protein>
<proteinExistence type="inferred from homology"/>
<evidence type="ECO:0000256" key="6">
    <source>
        <dbReference type="ARBA" id="ARBA00023136"/>
    </source>
</evidence>
<comment type="subcellular location">
    <subcellularLocation>
        <location evidence="1">Cell membrane</location>
        <topology evidence="1">Multi-pass membrane protein</topology>
    </subcellularLocation>
</comment>
<evidence type="ECO:0000313" key="9">
    <source>
        <dbReference type="Proteomes" id="UP001501523"/>
    </source>
</evidence>
<dbReference type="Proteomes" id="UP001501523">
    <property type="component" value="Unassembled WGS sequence"/>
</dbReference>
<evidence type="ECO:0000256" key="3">
    <source>
        <dbReference type="ARBA" id="ARBA00022475"/>
    </source>
</evidence>
<feature type="transmembrane region" description="Helical" evidence="7">
    <location>
        <begin position="199"/>
        <end position="217"/>
    </location>
</feature>
<evidence type="ECO:0000313" key="8">
    <source>
        <dbReference type="EMBL" id="GAA0718695.1"/>
    </source>
</evidence>